<evidence type="ECO:0000256" key="8">
    <source>
        <dbReference type="ARBA" id="ARBA00022989"/>
    </source>
</evidence>
<evidence type="ECO:0000259" key="13">
    <source>
        <dbReference type="Pfam" id="PF00520"/>
    </source>
</evidence>
<evidence type="ECO:0000256" key="1">
    <source>
        <dbReference type="ARBA" id="ARBA00004141"/>
    </source>
</evidence>
<protein>
    <recommendedName>
        <fullName evidence="13">Ion transport domain-containing protein</fullName>
    </recommendedName>
</protein>
<keyword evidence="3" id="KW-0633">Potassium transport</keyword>
<keyword evidence="5" id="KW-0631">Potassium channel</keyword>
<dbReference type="InterPro" id="IPR027359">
    <property type="entry name" value="Volt_channel_dom_sf"/>
</dbReference>
<proteinExistence type="predicted"/>
<keyword evidence="9" id="KW-0406">Ion transport</keyword>
<evidence type="ECO:0000256" key="4">
    <source>
        <dbReference type="ARBA" id="ARBA00022692"/>
    </source>
</evidence>
<dbReference type="PRINTS" id="PR00169">
    <property type="entry name" value="KCHANNEL"/>
</dbReference>
<keyword evidence="15" id="KW-1185">Reference proteome</keyword>
<evidence type="ECO:0000256" key="12">
    <source>
        <dbReference type="SAM" id="Phobius"/>
    </source>
</evidence>
<organism evidence="14 15">
    <name type="scientific">Pomacea canaliculata</name>
    <name type="common">Golden apple snail</name>
    <dbReference type="NCBI Taxonomy" id="400727"/>
    <lineage>
        <taxon>Eukaryota</taxon>
        <taxon>Metazoa</taxon>
        <taxon>Spiralia</taxon>
        <taxon>Lophotrochozoa</taxon>
        <taxon>Mollusca</taxon>
        <taxon>Gastropoda</taxon>
        <taxon>Caenogastropoda</taxon>
        <taxon>Architaenioglossa</taxon>
        <taxon>Ampullarioidea</taxon>
        <taxon>Ampullariidae</taxon>
        <taxon>Pomacea</taxon>
    </lineage>
</organism>
<evidence type="ECO:0000256" key="7">
    <source>
        <dbReference type="ARBA" id="ARBA00022958"/>
    </source>
</evidence>
<keyword evidence="7" id="KW-0630">Potassium</keyword>
<evidence type="ECO:0000256" key="10">
    <source>
        <dbReference type="ARBA" id="ARBA00023136"/>
    </source>
</evidence>
<dbReference type="GO" id="GO:0001508">
    <property type="term" value="P:action potential"/>
    <property type="evidence" value="ECO:0007669"/>
    <property type="project" value="TreeGrafter"/>
</dbReference>
<keyword evidence="6" id="KW-0851">Voltage-gated channel</keyword>
<dbReference type="EMBL" id="PZQS01000004">
    <property type="protein sequence ID" value="PVD31469.1"/>
    <property type="molecule type" value="Genomic_DNA"/>
</dbReference>
<feature type="transmembrane region" description="Helical" evidence="12">
    <location>
        <begin position="155"/>
        <end position="175"/>
    </location>
</feature>
<keyword evidence="4 12" id="KW-0812">Transmembrane</keyword>
<evidence type="ECO:0000256" key="6">
    <source>
        <dbReference type="ARBA" id="ARBA00022882"/>
    </source>
</evidence>
<evidence type="ECO:0000313" key="14">
    <source>
        <dbReference type="EMBL" id="PVD31469.1"/>
    </source>
</evidence>
<dbReference type="STRING" id="400727.A0A2T7PDI7"/>
<reference evidence="14 15" key="1">
    <citation type="submission" date="2018-04" db="EMBL/GenBank/DDBJ databases">
        <title>The genome of golden apple snail Pomacea canaliculata provides insight into stress tolerance and invasive adaptation.</title>
        <authorList>
            <person name="Liu C."/>
            <person name="Liu B."/>
            <person name="Ren Y."/>
            <person name="Zhang Y."/>
            <person name="Wang H."/>
            <person name="Li S."/>
            <person name="Jiang F."/>
            <person name="Yin L."/>
            <person name="Zhang G."/>
            <person name="Qian W."/>
            <person name="Fan W."/>
        </authorList>
    </citation>
    <scope>NUCLEOTIDE SEQUENCE [LARGE SCALE GENOMIC DNA]</scope>
    <source>
        <strain evidence="14">SZHN2017</strain>
        <tissue evidence="14">Muscle</tissue>
    </source>
</reference>
<dbReference type="GO" id="GO:0008076">
    <property type="term" value="C:voltage-gated potassium channel complex"/>
    <property type="evidence" value="ECO:0007669"/>
    <property type="project" value="InterPro"/>
</dbReference>
<name>A0A2T7PDI7_POMCA</name>
<comment type="caution">
    <text evidence="14">The sequence shown here is derived from an EMBL/GenBank/DDBJ whole genome shotgun (WGS) entry which is preliminary data.</text>
</comment>
<dbReference type="AlphaFoldDB" id="A0A2T7PDI7"/>
<dbReference type="Pfam" id="PF00520">
    <property type="entry name" value="Ion_trans"/>
    <property type="match status" value="1"/>
</dbReference>
<accession>A0A2T7PDI7</accession>
<comment type="subcellular location">
    <subcellularLocation>
        <location evidence="1">Membrane</location>
        <topology evidence="1">Multi-pass membrane protein</topology>
    </subcellularLocation>
</comment>
<sequence length="231" mass="26373">MALVVISTSTLFLQTLPAMRESLPLDSLEASGEYDNFTGQWFLPYEPHQPVDNPKLILLMTTRPTRWLVVVATLCLVVFTVDFILRFLVSREKDVFARQLLNWLDLVVIAAEWLGLLLHAPGHRSPCRRGFYRLGWRSDEVRLLKLCLVDCRKELLMLIVIIAIAGAGFAIFIYVVEIFEPLTFRNLLVAFWWSIITLTSVGYGDVVPTSTRVGLSAGRARSPECWSWLFR</sequence>
<evidence type="ECO:0000256" key="11">
    <source>
        <dbReference type="ARBA" id="ARBA00023303"/>
    </source>
</evidence>
<dbReference type="Gene3D" id="1.20.120.350">
    <property type="entry name" value="Voltage-gated potassium channels. Chain C"/>
    <property type="match status" value="1"/>
</dbReference>
<dbReference type="Proteomes" id="UP000245119">
    <property type="component" value="Linkage Group LG4"/>
</dbReference>
<evidence type="ECO:0000256" key="3">
    <source>
        <dbReference type="ARBA" id="ARBA00022538"/>
    </source>
</evidence>
<feature type="transmembrane region" description="Helical" evidence="12">
    <location>
        <begin position="67"/>
        <end position="88"/>
    </location>
</feature>
<dbReference type="PANTHER" id="PTHR11537">
    <property type="entry name" value="VOLTAGE-GATED POTASSIUM CHANNEL"/>
    <property type="match status" value="1"/>
</dbReference>
<dbReference type="SUPFAM" id="SSF81324">
    <property type="entry name" value="Voltage-gated potassium channels"/>
    <property type="match status" value="1"/>
</dbReference>
<dbReference type="InterPro" id="IPR005821">
    <property type="entry name" value="Ion_trans_dom"/>
</dbReference>
<gene>
    <name evidence="14" type="ORF">C0Q70_06881</name>
</gene>
<feature type="transmembrane region" description="Helical" evidence="12">
    <location>
        <begin position="187"/>
        <end position="204"/>
    </location>
</feature>
<evidence type="ECO:0000313" key="15">
    <source>
        <dbReference type="Proteomes" id="UP000245119"/>
    </source>
</evidence>
<keyword evidence="11" id="KW-0407">Ion channel</keyword>
<feature type="domain" description="Ion transport" evidence="13">
    <location>
        <begin position="41"/>
        <end position="214"/>
    </location>
</feature>
<evidence type="ECO:0000256" key="5">
    <source>
        <dbReference type="ARBA" id="ARBA00022826"/>
    </source>
</evidence>
<evidence type="ECO:0000256" key="2">
    <source>
        <dbReference type="ARBA" id="ARBA00022448"/>
    </source>
</evidence>
<dbReference type="Gene3D" id="1.10.287.70">
    <property type="match status" value="1"/>
</dbReference>
<dbReference type="PANTHER" id="PTHR11537:SF254">
    <property type="entry name" value="POTASSIUM VOLTAGE-GATED CHANNEL PROTEIN SHAB"/>
    <property type="match status" value="1"/>
</dbReference>
<keyword evidence="10 12" id="KW-0472">Membrane</keyword>
<dbReference type="InterPro" id="IPR028325">
    <property type="entry name" value="VG_K_chnl"/>
</dbReference>
<keyword evidence="8 12" id="KW-1133">Transmembrane helix</keyword>
<keyword evidence="2" id="KW-0813">Transport</keyword>
<dbReference type="GO" id="GO:0005249">
    <property type="term" value="F:voltage-gated potassium channel activity"/>
    <property type="evidence" value="ECO:0007669"/>
    <property type="project" value="InterPro"/>
</dbReference>
<evidence type="ECO:0000256" key="9">
    <source>
        <dbReference type="ARBA" id="ARBA00023065"/>
    </source>
</evidence>